<dbReference type="Proteomes" id="UP000002640">
    <property type="component" value="Unassembled WGS sequence"/>
</dbReference>
<dbReference type="Pfam" id="PF13358">
    <property type="entry name" value="DDE_3"/>
    <property type="match status" value="1"/>
</dbReference>
<protein>
    <recommendedName>
        <fullName evidence="1">Tc1-like transposase DDE domain-containing protein</fullName>
    </recommendedName>
</protein>
<evidence type="ECO:0000259" key="1">
    <source>
        <dbReference type="Pfam" id="PF13358"/>
    </source>
</evidence>
<dbReference type="InParanoid" id="G5AFC4"/>
<proteinExistence type="predicted"/>
<evidence type="ECO:0000313" key="3">
    <source>
        <dbReference type="Proteomes" id="UP000002640"/>
    </source>
</evidence>
<dbReference type="AlphaFoldDB" id="G5AFC4"/>
<name>G5AFC4_PHYSP</name>
<evidence type="ECO:0000313" key="2">
    <source>
        <dbReference type="EMBL" id="EGZ05914.1"/>
    </source>
</evidence>
<feature type="non-terminal residue" evidence="2">
    <location>
        <position position="1"/>
    </location>
</feature>
<gene>
    <name evidence="2" type="ORF">PHYSODRAFT_533223</name>
</gene>
<dbReference type="InterPro" id="IPR036397">
    <property type="entry name" value="RNaseH_sf"/>
</dbReference>
<reference evidence="2 3" key="1">
    <citation type="journal article" date="2006" name="Science">
        <title>Phytophthora genome sequences uncover evolutionary origins and mechanisms of pathogenesis.</title>
        <authorList>
            <person name="Tyler B.M."/>
            <person name="Tripathy S."/>
            <person name="Zhang X."/>
            <person name="Dehal P."/>
            <person name="Jiang R.H."/>
            <person name="Aerts A."/>
            <person name="Arredondo F.D."/>
            <person name="Baxter L."/>
            <person name="Bensasson D."/>
            <person name="Beynon J.L."/>
            <person name="Chapman J."/>
            <person name="Damasceno C.M."/>
            <person name="Dorrance A.E."/>
            <person name="Dou D."/>
            <person name="Dickerman A.W."/>
            <person name="Dubchak I.L."/>
            <person name="Garbelotto M."/>
            <person name="Gijzen M."/>
            <person name="Gordon S.G."/>
            <person name="Govers F."/>
            <person name="Grunwald N.J."/>
            <person name="Huang W."/>
            <person name="Ivors K.L."/>
            <person name="Jones R.W."/>
            <person name="Kamoun S."/>
            <person name="Krampis K."/>
            <person name="Lamour K.H."/>
            <person name="Lee M.K."/>
            <person name="McDonald W.H."/>
            <person name="Medina M."/>
            <person name="Meijer H.J."/>
            <person name="Nordberg E.K."/>
            <person name="Maclean D.J."/>
            <person name="Ospina-Giraldo M.D."/>
            <person name="Morris P.F."/>
            <person name="Phuntumart V."/>
            <person name="Putnam N.H."/>
            <person name="Rash S."/>
            <person name="Rose J.K."/>
            <person name="Sakihama Y."/>
            <person name="Salamov A.A."/>
            <person name="Savidor A."/>
            <person name="Scheuring C.F."/>
            <person name="Smith B.M."/>
            <person name="Sobral B.W."/>
            <person name="Terry A."/>
            <person name="Torto-Alalibo T.A."/>
            <person name="Win J."/>
            <person name="Xu Z."/>
            <person name="Zhang H."/>
            <person name="Grigoriev I.V."/>
            <person name="Rokhsar D.S."/>
            <person name="Boore J.L."/>
        </authorList>
    </citation>
    <scope>NUCLEOTIDE SEQUENCE [LARGE SCALE GENOMIC DNA]</scope>
    <source>
        <strain evidence="2 3">P6497</strain>
    </source>
</reference>
<dbReference type="OMA" id="RSMAYRI"/>
<dbReference type="EMBL" id="JH159165">
    <property type="protein sequence ID" value="EGZ05914.1"/>
    <property type="molecule type" value="Genomic_DNA"/>
</dbReference>
<organism evidence="2 3">
    <name type="scientific">Phytophthora sojae (strain P6497)</name>
    <name type="common">Soybean stem and root rot agent</name>
    <name type="synonym">Phytophthora megasperma f. sp. glycines</name>
    <dbReference type="NCBI Taxonomy" id="1094619"/>
    <lineage>
        <taxon>Eukaryota</taxon>
        <taxon>Sar</taxon>
        <taxon>Stramenopiles</taxon>
        <taxon>Oomycota</taxon>
        <taxon>Peronosporomycetes</taxon>
        <taxon>Peronosporales</taxon>
        <taxon>Peronosporaceae</taxon>
        <taxon>Phytophthora</taxon>
    </lineage>
</organism>
<dbReference type="Gene3D" id="3.30.420.10">
    <property type="entry name" value="Ribonuclease H-like superfamily/Ribonuclease H"/>
    <property type="match status" value="1"/>
</dbReference>
<dbReference type="InterPro" id="IPR038717">
    <property type="entry name" value="Tc1-like_DDE_dom"/>
</dbReference>
<sequence>KHSSAEKRHVLDAQRAGRADWLGVAANNGITRSMAYRIVDTGRVDDLPRGGARAGSVKVAQEVKERVESYLNDNCTYTLETLRSMLIVDEGIQRGRGRAKKGKRATAVLPPSKDANLQVQCTVNSERGVVLYRLERGSIRMEQNAAFIDDIYRTVKASAFFRENYEGKKVVVVLDNAPAHRQTEERVAPHDDLVLLRLAPYSPMCNPIEGCFSVLKARIKEHLALDREAICDRSNMTDVDGNLVTIKKRTMRFLERAAHASIKHITPTIVTKMELHARDAVNAAELMQDMVY</sequence>
<dbReference type="KEGG" id="psoj:PHYSODRAFT_533223"/>
<dbReference type="GeneID" id="20661840"/>
<accession>G5AFC4</accession>
<keyword evidence="3" id="KW-1185">Reference proteome</keyword>
<dbReference type="GO" id="GO:0003676">
    <property type="term" value="F:nucleic acid binding"/>
    <property type="evidence" value="ECO:0007669"/>
    <property type="project" value="InterPro"/>
</dbReference>
<feature type="domain" description="Tc1-like transposase DDE" evidence="1">
    <location>
        <begin position="93"/>
        <end position="228"/>
    </location>
</feature>
<dbReference type="RefSeq" id="XP_009538775.1">
    <property type="nucleotide sequence ID" value="XM_009540480.1"/>
</dbReference>